<organism evidence="1 2">
    <name type="scientific">Paeniglutamicibacter kerguelensis</name>
    <dbReference type="NCBI Taxonomy" id="254788"/>
    <lineage>
        <taxon>Bacteria</taxon>
        <taxon>Bacillati</taxon>
        <taxon>Actinomycetota</taxon>
        <taxon>Actinomycetes</taxon>
        <taxon>Micrococcales</taxon>
        <taxon>Micrococcaceae</taxon>
        <taxon>Paeniglutamicibacter</taxon>
    </lineage>
</organism>
<dbReference type="Proteomes" id="UP001296993">
    <property type="component" value="Unassembled WGS sequence"/>
</dbReference>
<proteinExistence type="predicted"/>
<protein>
    <submittedName>
        <fullName evidence="1">Uncharacterized protein</fullName>
    </submittedName>
</protein>
<sequence length="75" mass="8375">MVVPRKQVSTFIDLRFIDDAPKLQLADGRQKERQQFTDQASAYQEDRRTAAQALKAESVRSREVLAAPCGALAVL</sequence>
<keyword evidence="2" id="KW-1185">Reference proteome</keyword>
<reference evidence="1 2" key="1">
    <citation type="submission" date="2021-03" db="EMBL/GenBank/DDBJ databases">
        <title>Sequencing the genomes of 1000 actinobacteria strains.</title>
        <authorList>
            <person name="Klenk H.-P."/>
        </authorList>
    </citation>
    <scope>NUCLEOTIDE SEQUENCE [LARGE SCALE GENOMIC DNA]</scope>
    <source>
        <strain evidence="1 2">DSM 15797</strain>
    </source>
</reference>
<evidence type="ECO:0000313" key="1">
    <source>
        <dbReference type="EMBL" id="MBP2385981.1"/>
    </source>
</evidence>
<accession>A0ABS4XC97</accession>
<gene>
    <name evidence="1" type="ORF">JOF47_001492</name>
</gene>
<name>A0ABS4XC97_9MICC</name>
<evidence type="ECO:0000313" key="2">
    <source>
        <dbReference type="Proteomes" id="UP001296993"/>
    </source>
</evidence>
<comment type="caution">
    <text evidence="1">The sequence shown here is derived from an EMBL/GenBank/DDBJ whole genome shotgun (WGS) entry which is preliminary data.</text>
</comment>
<dbReference type="EMBL" id="JAGIOF010000001">
    <property type="protein sequence ID" value="MBP2385981.1"/>
    <property type="molecule type" value="Genomic_DNA"/>
</dbReference>